<dbReference type="EMBL" id="NHYE01004932">
    <property type="protein sequence ID" value="PPQ80698.1"/>
    <property type="molecule type" value="Genomic_DNA"/>
</dbReference>
<feature type="region of interest" description="Disordered" evidence="1">
    <location>
        <begin position="47"/>
        <end position="82"/>
    </location>
</feature>
<dbReference type="InParanoid" id="A0A409WQA4"/>
<evidence type="ECO:0000313" key="2">
    <source>
        <dbReference type="EMBL" id="PPQ80698.1"/>
    </source>
</evidence>
<dbReference type="AlphaFoldDB" id="A0A409WQA4"/>
<sequence length="104" mass="11222">MQTEVPDYLRTTLLSKSPPTQPAVMSWRMCPPNLLVGRSFATLPAGSGLSQAVKQPPAKGAKEPEHRMSSVPQAGCPAARAQVAEHFTRRRPGPPMGWSFDLGL</sequence>
<name>A0A409WQA4_9AGAR</name>
<organism evidence="2 3">
    <name type="scientific">Gymnopilus dilepis</name>
    <dbReference type="NCBI Taxonomy" id="231916"/>
    <lineage>
        <taxon>Eukaryota</taxon>
        <taxon>Fungi</taxon>
        <taxon>Dikarya</taxon>
        <taxon>Basidiomycota</taxon>
        <taxon>Agaricomycotina</taxon>
        <taxon>Agaricomycetes</taxon>
        <taxon>Agaricomycetidae</taxon>
        <taxon>Agaricales</taxon>
        <taxon>Agaricineae</taxon>
        <taxon>Hymenogastraceae</taxon>
        <taxon>Gymnopilus</taxon>
    </lineage>
</organism>
<reference evidence="2 3" key="1">
    <citation type="journal article" date="2018" name="Evol. Lett.">
        <title>Horizontal gene cluster transfer increased hallucinogenic mushroom diversity.</title>
        <authorList>
            <person name="Reynolds H.T."/>
            <person name="Vijayakumar V."/>
            <person name="Gluck-Thaler E."/>
            <person name="Korotkin H.B."/>
            <person name="Matheny P.B."/>
            <person name="Slot J.C."/>
        </authorList>
    </citation>
    <scope>NUCLEOTIDE SEQUENCE [LARGE SCALE GENOMIC DNA]</scope>
    <source>
        <strain evidence="2 3">SRW20</strain>
    </source>
</reference>
<feature type="region of interest" description="Disordered" evidence="1">
    <location>
        <begin position="1"/>
        <end position="23"/>
    </location>
</feature>
<comment type="caution">
    <text evidence="2">The sequence shown here is derived from an EMBL/GenBank/DDBJ whole genome shotgun (WGS) entry which is preliminary data.</text>
</comment>
<evidence type="ECO:0000313" key="3">
    <source>
        <dbReference type="Proteomes" id="UP000284706"/>
    </source>
</evidence>
<keyword evidence="3" id="KW-1185">Reference proteome</keyword>
<protein>
    <submittedName>
        <fullName evidence="2">Uncharacterized protein</fullName>
    </submittedName>
</protein>
<dbReference type="Proteomes" id="UP000284706">
    <property type="component" value="Unassembled WGS sequence"/>
</dbReference>
<gene>
    <name evidence="2" type="ORF">CVT26_006701</name>
</gene>
<evidence type="ECO:0000256" key="1">
    <source>
        <dbReference type="SAM" id="MobiDB-lite"/>
    </source>
</evidence>
<accession>A0A409WQA4</accession>
<proteinExistence type="predicted"/>